<dbReference type="Proteomes" id="UP000382577">
    <property type="component" value="Unassembled WGS sequence"/>
</dbReference>
<protein>
    <submittedName>
        <fullName evidence="1">LuxR family transcriptional regulator</fullName>
    </submittedName>
</protein>
<sequence>MINVGVLANNHVVMTAVRGVLASSADVNVMHLRDLAFPETVIKHSDDVDVLLCEPVSLRVLNKVRAKFHRAGSKSIMRVLFLGMPPAERTLRKFIQSGVFGFVGITAADFVAMPEAIRAVASGEFYFPSMARIGDGSIGGCR</sequence>
<name>A0A5E4YWE9_9BURK</name>
<organism evidence="1 2">
    <name type="scientific">Pandoraea fibrosis</name>
    <dbReference type="NCBI Taxonomy" id="1891094"/>
    <lineage>
        <taxon>Bacteria</taxon>
        <taxon>Pseudomonadati</taxon>
        <taxon>Pseudomonadota</taxon>
        <taxon>Betaproteobacteria</taxon>
        <taxon>Burkholderiales</taxon>
        <taxon>Burkholderiaceae</taxon>
        <taxon>Pandoraea</taxon>
    </lineage>
</organism>
<evidence type="ECO:0000313" key="1">
    <source>
        <dbReference type="EMBL" id="VVE53106.1"/>
    </source>
</evidence>
<reference evidence="1 2" key="1">
    <citation type="submission" date="2019-08" db="EMBL/GenBank/DDBJ databases">
        <authorList>
            <person name="Peeters C."/>
        </authorList>
    </citation>
    <scope>NUCLEOTIDE SEQUENCE [LARGE SCALE GENOMIC DNA]</scope>
    <source>
        <strain evidence="1 2">LMG 31113</strain>
    </source>
</reference>
<evidence type="ECO:0000313" key="2">
    <source>
        <dbReference type="Proteomes" id="UP000382577"/>
    </source>
</evidence>
<gene>
    <name evidence="1" type="ORF">PFI31113_04805</name>
</gene>
<dbReference type="EMBL" id="CABPRW010000018">
    <property type="protein sequence ID" value="VVE53106.1"/>
    <property type="molecule type" value="Genomic_DNA"/>
</dbReference>
<accession>A0A5E4YWE9</accession>
<dbReference type="AlphaFoldDB" id="A0A5E4YWE9"/>
<proteinExistence type="predicted"/>